<name>A0ABN7WYP9_GIGMA</name>
<dbReference type="EMBL" id="CAJVQB010070733">
    <property type="protein sequence ID" value="CAG8842931.1"/>
    <property type="molecule type" value="Genomic_DNA"/>
</dbReference>
<proteinExistence type="predicted"/>
<evidence type="ECO:0000313" key="2">
    <source>
        <dbReference type="Proteomes" id="UP000789901"/>
    </source>
</evidence>
<keyword evidence="2" id="KW-1185">Reference proteome</keyword>
<organism evidence="1 2">
    <name type="scientific">Gigaspora margarita</name>
    <dbReference type="NCBI Taxonomy" id="4874"/>
    <lineage>
        <taxon>Eukaryota</taxon>
        <taxon>Fungi</taxon>
        <taxon>Fungi incertae sedis</taxon>
        <taxon>Mucoromycota</taxon>
        <taxon>Glomeromycotina</taxon>
        <taxon>Glomeromycetes</taxon>
        <taxon>Diversisporales</taxon>
        <taxon>Gigasporaceae</taxon>
        <taxon>Gigaspora</taxon>
    </lineage>
</organism>
<evidence type="ECO:0000313" key="1">
    <source>
        <dbReference type="EMBL" id="CAG8842931.1"/>
    </source>
</evidence>
<dbReference type="Proteomes" id="UP000789901">
    <property type="component" value="Unassembled WGS sequence"/>
</dbReference>
<feature type="non-terminal residue" evidence="1">
    <location>
        <position position="1"/>
    </location>
</feature>
<protein>
    <submittedName>
        <fullName evidence="1">336_t:CDS:1</fullName>
    </submittedName>
</protein>
<accession>A0ABN7WYP9</accession>
<gene>
    <name evidence="1" type="ORF">GMARGA_LOCUS36257</name>
</gene>
<comment type="caution">
    <text evidence="1">The sequence shown here is derived from an EMBL/GenBank/DDBJ whole genome shotgun (WGS) entry which is preliminary data.</text>
</comment>
<sequence>LRPTPLQKGPFLDYSFGISFYPLALGAHCSFSGSKGTAACFVETAWCRLVCDTQRNC</sequence>
<reference evidence="1 2" key="1">
    <citation type="submission" date="2021-06" db="EMBL/GenBank/DDBJ databases">
        <authorList>
            <person name="Kallberg Y."/>
            <person name="Tangrot J."/>
            <person name="Rosling A."/>
        </authorList>
    </citation>
    <scope>NUCLEOTIDE SEQUENCE [LARGE SCALE GENOMIC DNA]</scope>
    <source>
        <strain evidence="1 2">120-4 pot B 10/14</strain>
    </source>
</reference>